<dbReference type="OrthoDB" id="9804152at2"/>
<reference evidence="10" key="25">
    <citation type="submission" date="2022-08" db="EMBL/GenBank/DDBJ databases">
        <authorList>
            <person name="Huang K."/>
        </authorList>
    </citation>
    <scope>NUCLEOTIDE SEQUENCE</scope>
    <source>
        <strain evidence="10">RGW1</strain>
    </source>
</reference>
<dbReference type="EMBL" id="WJMZ01000015">
    <property type="protein sequence ID" value="MRG84607.1"/>
    <property type="molecule type" value="Genomic_DNA"/>
</dbReference>
<dbReference type="Proteomes" id="UP000189795">
    <property type="component" value="Unassembled WGS sequence"/>
</dbReference>
<evidence type="ECO:0000313" key="22">
    <source>
        <dbReference type="EMBL" id="OTA83112.1"/>
    </source>
</evidence>
<reference evidence="30" key="19">
    <citation type="submission" date="2019-04" db="EMBL/GenBank/DDBJ databases">
        <authorList>
            <person name="Bisanz J.E."/>
            <person name="Chagwedera N.D."/>
            <person name="Chawla A."/>
            <person name="Turnbaugh P.J."/>
        </authorList>
    </citation>
    <scope>NUCLEOTIDE SEQUENCE</scope>
    <source>
        <strain evidence="30">I8-5</strain>
    </source>
</reference>
<dbReference type="Proteomes" id="UP000184174">
    <property type="component" value="Unassembled WGS sequence"/>
</dbReference>
<dbReference type="SUPFAM" id="SSF140478">
    <property type="entry name" value="LemA-like"/>
    <property type="match status" value="1"/>
</dbReference>
<evidence type="ECO:0000313" key="8">
    <source>
        <dbReference type="EMBL" id="MCC4477947.1"/>
    </source>
</evidence>
<dbReference type="EMBL" id="WJMX01000007">
    <property type="protein sequence ID" value="MRH80371.1"/>
    <property type="molecule type" value="Genomic_DNA"/>
</dbReference>
<reference evidence="27" key="17">
    <citation type="submission" date="2018-05" db="EMBL/GenBank/DDBJ databases">
        <authorList>
            <person name="Peng X.Y."/>
            <person name="Xu Y.F."/>
            <person name="Luo D."/>
            <person name="Yu J."/>
            <person name="Gu J.Y."/>
        </authorList>
    </citation>
    <scope>NUCLEOTIDE SEQUENCE</scope>
    <source>
        <strain evidence="28">LR10</strain>
        <strain evidence="27">LR9</strain>
    </source>
</reference>
<evidence type="ECO:0000313" key="24">
    <source>
        <dbReference type="EMBL" id="OYS71139.1"/>
    </source>
</evidence>
<comment type="subcellular location">
    <subcellularLocation>
        <location evidence="1">Membrane</location>
        <topology evidence="1">Single-pass membrane protein</topology>
    </subcellularLocation>
</comment>
<evidence type="ECO:0000313" key="19">
    <source>
        <dbReference type="EMBL" id="OJI10281.1"/>
    </source>
</evidence>
<evidence type="ECO:0000313" key="38">
    <source>
        <dbReference type="Proteomes" id="UP000215747"/>
    </source>
</evidence>
<dbReference type="EMBL" id="CP059275">
    <property type="protein sequence ID" value="QLQ61372.1"/>
    <property type="molecule type" value="Genomic_DNA"/>
</dbReference>
<dbReference type="InterPro" id="IPR007156">
    <property type="entry name" value="MamQ_LemA"/>
</dbReference>
<dbReference type="EMBL" id="QGHV01000027">
    <property type="protein sequence ID" value="PWT37400.1"/>
    <property type="molecule type" value="Genomic_DNA"/>
</dbReference>
<reference evidence="30" key="18">
    <citation type="journal article" date="2019" name="Cell Metab.">
        <title>Nutrient sensing in CD11c cells alters the gut microbiome to regulate food intake and body mass.</title>
        <authorList>
            <person name="Chagwedera N.D."/>
            <person name="Ang Q.Y."/>
            <person name="Bisanz J.E."/>
            <person name="Leong Y.A."/>
            <person name="Ganeshan K."/>
            <person name="Cai J."/>
            <person name="Patterson A.D."/>
            <person name="Turnbaugh P.J."/>
            <person name="Chawla A."/>
        </authorList>
    </citation>
    <scope>NUCLEOTIDE SEQUENCE</scope>
    <source>
        <strain evidence="30">I8-5</strain>
    </source>
</reference>
<dbReference type="EMBL" id="MIMU01000110">
    <property type="protein sequence ID" value="OTA83112.1"/>
    <property type="molecule type" value="Genomic_DNA"/>
</dbReference>
<reference evidence="9" key="26">
    <citation type="submission" date="2023-02" db="EMBL/GenBank/DDBJ databases">
        <title>Complete genome sequence of Limosilactobacillus reuteri SRCM217616 isolated from Bos taurus feces.</title>
        <authorList>
            <person name="Yang H.-G."/>
            <person name="Kim J.-W."/>
            <person name="Ha G.-S."/>
            <person name="Yang H.-J."/>
            <person name="Jeong D.-Y."/>
        </authorList>
    </citation>
    <scope>NUCLEOTIDE SEQUENCE</scope>
    <source>
        <strain evidence="9">SRCM217616</strain>
    </source>
</reference>
<reference evidence="24" key="10">
    <citation type="submission" date="2017-05" db="EMBL/GenBank/DDBJ databases">
        <authorList>
            <person name="Song R."/>
            <person name="Chenine A.L."/>
            <person name="Ruprecht R.M."/>
        </authorList>
    </citation>
    <scope>NUCLEOTIDE SEQUENCE [LARGE SCALE GENOMIC DNA]</scope>
    <source>
        <strain evidence="24">114h</strain>
    </source>
</reference>
<evidence type="ECO:0000313" key="41">
    <source>
        <dbReference type="Proteomes" id="UP000244083"/>
    </source>
</evidence>
<reference evidence="20 34" key="8">
    <citation type="submission" date="2017-03" db="EMBL/GenBank/DDBJ databases">
        <title>Antibiotic resistance of probiotic microorganisms.</title>
        <authorList>
            <person name="Sanudo A.I."/>
            <person name="Olivares M."/>
            <person name="Banuelos O."/>
        </authorList>
    </citation>
    <scope>NUCLEOTIDE SEQUENCE [LARGE SCALE GENOMIC DNA]</scope>
    <source>
        <strain evidence="20 34">CECT8605</strain>
    </source>
</reference>
<evidence type="ECO:0000313" key="18">
    <source>
        <dbReference type="EMBL" id="OCX47385.1"/>
    </source>
</evidence>
<reference evidence="22 36" key="5">
    <citation type="submission" date="2016-09" db="EMBL/GenBank/DDBJ databases">
        <title>Lactobacillus reuteri KLR3005, genome sequencing and assembly.</title>
        <authorList>
            <person name="Lee J.-Y."/>
            <person name="Kim E.B."/>
            <person name="Choi Y.-J."/>
        </authorList>
    </citation>
    <scope>NUCLEOTIDE SEQUENCE [LARGE SCALE GENOMIC DNA]</scope>
    <source>
        <strain evidence="22 36">KLR3005</strain>
    </source>
</reference>
<dbReference type="Proteomes" id="UP000215747">
    <property type="component" value="Unassembled WGS sequence"/>
</dbReference>
<evidence type="ECO:0000313" key="6">
    <source>
        <dbReference type="EMBL" id="CUR41250.1"/>
    </source>
</evidence>
<dbReference type="Proteomes" id="UP000510868">
    <property type="component" value="Chromosome"/>
</dbReference>
<dbReference type="EMBL" id="WJNE01000033">
    <property type="protein sequence ID" value="MRG69955.1"/>
    <property type="molecule type" value="Genomic_DNA"/>
</dbReference>
<evidence type="ECO:0000313" key="46">
    <source>
        <dbReference type="Proteomes" id="UP000452188"/>
    </source>
</evidence>
<dbReference type="Proteomes" id="UP001217945">
    <property type="component" value="Unassembled WGS sequence"/>
</dbReference>
<reference evidence="6" key="2">
    <citation type="submission" date="2015-10" db="EMBL/GenBank/DDBJ databases">
        <authorList>
            <person name="Gilbert D.G."/>
        </authorList>
    </citation>
    <scope>NUCLEOTIDE SEQUENCE [LARGE SCALE GENOMIC DNA]</scope>
    <source>
        <strain evidence="6">20-2</strain>
    </source>
</reference>
<evidence type="ECO:0000313" key="7">
    <source>
        <dbReference type="EMBL" id="KEK16227.1"/>
    </source>
</evidence>
<dbReference type="Proteomes" id="UP000587270">
    <property type="component" value="Unassembled WGS sequence"/>
</dbReference>
<evidence type="ECO:0000313" key="23">
    <source>
        <dbReference type="EMBL" id="OUN45164.1"/>
    </source>
</evidence>
<evidence type="ECO:0000313" key="10">
    <source>
        <dbReference type="EMBL" id="MDV8946696.1"/>
    </source>
</evidence>
<evidence type="ECO:0000313" key="35">
    <source>
        <dbReference type="Proteomes" id="UP000194219"/>
    </source>
</evidence>
<dbReference type="Proteomes" id="UP000245735">
    <property type="component" value="Unassembled WGS sequence"/>
</dbReference>
<dbReference type="Proteomes" id="UP001286376">
    <property type="component" value="Unassembled WGS sequence"/>
</dbReference>
<evidence type="ECO:0000313" key="36">
    <source>
        <dbReference type="Proteomes" id="UP000194286"/>
    </source>
</evidence>
<evidence type="ECO:0000313" key="31">
    <source>
        <dbReference type="Proteomes" id="UP000027731"/>
    </source>
</evidence>
<evidence type="ECO:0000256" key="3">
    <source>
        <dbReference type="ARBA" id="ARBA00022692"/>
    </source>
</evidence>
<evidence type="ECO:0000313" key="14">
    <source>
        <dbReference type="EMBL" id="MRG90085.1"/>
    </source>
</evidence>
<dbReference type="EMBL" id="MKQH01000014">
    <property type="protein sequence ID" value="OJI10281.1"/>
    <property type="molecule type" value="Genomic_DNA"/>
</dbReference>
<dbReference type="EMBL" id="MWVS01000023">
    <property type="protein sequence ID" value="OPG89190.1"/>
    <property type="molecule type" value="Genomic_DNA"/>
</dbReference>
<dbReference type="PANTHER" id="PTHR34478:SF2">
    <property type="entry name" value="MEMBRANE PROTEIN"/>
    <property type="match status" value="1"/>
</dbReference>
<dbReference type="Proteomes" id="UP000472879">
    <property type="component" value="Unassembled WGS sequence"/>
</dbReference>
<accession>A0A073JQQ7</accession>
<reference evidence="42 43" key="14">
    <citation type="journal article" date="2018" name="Front. Microbiol.">
        <title>Comparative Genomics of the Herbivore Gut Symbiont Lactobacillus reuteri Reveals Genetic Diversity and Lifestyle Adaptation.</title>
        <authorList>
            <person name="Zhao J."/>
        </authorList>
    </citation>
    <scope>NUCLEOTIDE SEQUENCE [LARGE SCALE GENOMIC DNA]</scope>
    <source>
        <strain evidence="28 43">LR10</strain>
        <strain evidence="42">LR9</strain>
    </source>
</reference>
<reference evidence="41" key="16">
    <citation type="submission" date="2018-04" db="EMBL/GenBank/DDBJ databases">
        <title>Draft Genome Sequences of 10 Lactobacillus Species from 22 Commercial Probiotic Products.</title>
        <authorList>
            <person name="Gangiredla J."/>
            <person name="Barnaba T.J."/>
            <person name="Mammel M.K."/>
            <person name="Lacher D.W."/>
            <person name="Elkins C.A."/>
            <person name="Lampel K.A."/>
            <person name="Whitehouse C.A."/>
            <person name="Tartera C."/>
        </authorList>
    </citation>
    <scope>NUCLEOTIDE SEQUENCE [LARGE SCALE GENOMIC DNA]</scope>
    <source>
        <strain evidence="41">DS12_10</strain>
    </source>
</reference>
<evidence type="ECO:0000313" key="26">
    <source>
        <dbReference type="EMBL" id="PTV01872.1"/>
    </source>
</evidence>
<dbReference type="EMBL" id="JAJGWB010000129">
    <property type="protein sequence ID" value="MCC4477947.1"/>
    <property type="molecule type" value="Genomic_DNA"/>
</dbReference>
<dbReference type="EMBL" id="NGPX01000024">
    <property type="protein sequence ID" value="OYS93817.1"/>
    <property type="molecule type" value="Genomic_DNA"/>
</dbReference>
<reference evidence="21 35" key="6">
    <citation type="submission" date="2016-09" db="EMBL/GenBank/DDBJ databases">
        <title>Lactobacillus reuteri KLR3006, genome sequencing and assembly.</title>
        <authorList>
            <person name="Lee J.-Y."/>
            <person name="Kim E.B."/>
            <person name="Choi Y.-J."/>
        </authorList>
    </citation>
    <scope>NUCLEOTIDE SEQUENCE [LARGE SCALE GENOMIC DNA]</scope>
    <source>
        <strain evidence="21 35">KLR3006</strain>
    </source>
</reference>
<evidence type="ECO:0000313" key="47">
    <source>
        <dbReference type="Proteomes" id="UP000460207"/>
    </source>
</evidence>
<reference evidence="18 32" key="4">
    <citation type="submission" date="2016-08" db="EMBL/GenBank/DDBJ databases">
        <title>Probiotic bacterium isolated from chicken gut.</title>
        <authorList>
            <person name="Levy J.L."/>
            <person name="Hassan H.M."/>
            <person name="Mendoza M.A."/>
        </authorList>
    </citation>
    <scope>NUCLEOTIDE SEQUENCE [LARGE SCALE GENOMIC DNA]</scope>
    <source>
        <strain evidence="18 32">P43</strain>
    </source>
</reference>
<dbReference type="InterPro" id="IPR023353">
    <property type="entry name" value="LemA-like_dom_sf"/>
</dbReference>
<dbReference type="EMBL" id="NFHN01000042">
    <property type="protein sequence ID" value="OUN45164.1"/>
    <property type="molecule type" value="Genomic_DNA"/>
</dbReference>
<evidence type="ECO:0000313" key="12">
    <source>
        <dbReference type="EMBL" id="MRG74735.1"/>
    </source>
</evidence>
<dbReference type="Proteomes" id="UP000027731">
    <property type="component" value="Unassembled WGS sequence"/>
</dbReference>
<keyword evidence="3" id="KW-0812">Transmembrane</keyword>
<reference evidence="37" key="9">
    <citation type="submission" date="2017-04" db="EMBL/GenBank/DDBJ databases">
        <title>Function of individual gut microbiota members based on whole genome sequencing of pure cultures obtained from chicken caecum.</title>
        <authorList>
            <person name="Medvecky M."/>
            <person name="Cejkova D."/>
            <person name="Polansky O."/>
            <person name="Karasova D."/>
            <person name="Kubasova T."/>
            <person name="Cizek A."/>
            <person name="Rychlik I."/>
        </authorList>
    </citation>
    <scope>NUCLEOTIDE SEQUENCE [LARGE SCALE GENOMIC DNA]</scope>
    <source>
        <strain evidence="37">An71</strain>
    </source>
</reference>
<dbReference type="EMBL" id="WJNA01000002">
    <property type="protein sequence ID" value="MRH08100.1"/>
    <property type="molecule type" value="Genomic_DNA"/>
</dbReference>
<evidence type="ECO:0000313" key="15">
    <source>
        <dbReference type="EMBL" id="MRH08100.1"/>
    </source>
</evidence>
<evidence type="ECO:0000313" key="21">
    <source>
        <dbReference type="EMBL" id="OTA82699.1"/>
    </source>
</evidence>
<dbReference type="Pfam" id="PF04011">
    <property type="entry name" value="LemA"/>
    <property type="match status" value="1"/>
</dbReference>
<evidence type="ECO:0000313" key="43">
    <source>
        <dbReference type="Proteomes" id="UP000245980"/>
    </source>
</evidence>
<evidence type="ECO:0000313" key="44">
    <source>
        <dbReference type="Proteomes" id="UP000430985"/>
    </source>
</evidence>
<evidence type="ECO:0000313" key="29">
    <source>
        <dbReference type="EMBL" id="QLQ61372.1"/>
    </source>
</evidence>
<dbReference type="Proteomes" id="UP000245980">
    <property type="component" value="Unassembled WGS sequence"/>
</dbReference>
<reference evidence="10 52" key="24">
    <citation type="journal article" date="2022" name="Front. Cell. Infect. Microbiol.">
        <title>The probiotic and immunomodulation effects of Limosilactobacillus reuteri RGW1 isolated from calf feces.</title>
        <authorList>
            <person name="Huang K."/>
            <person name="Shi W."/>
            <person name="Yang B."/>
            <person name="Wang J."/>
        </authorList>
    </citation>
    <scope>NUCLEOTIDE SEQUENCE [LARGE SCALE GENOMIC DNA]</scope>
    <source>
        <strain evidence="10 52">RGW1</strain>
    </source>
</reference>
<evidence type="ECO:0000313" key="9">
    <source>
        <dbReference type="EMBL" id="MDD1382607.1"/>
    </source>
</evidence>
<evidence type="ECO:0000313" key="52">
    <source>
        <dbReference type="Proteomes" id="UP001286376"/>
    </source>
</evidence>
<evidence type="ECO:0000313" key="17">
    <source>
        <dbReference type="EMBL" id="NME22772.1"/>
    </source>
</evidence>
<dbReference type="EMBL" id="MCNS01000010">
    <property type="protein sequence ID" value="OCX47385.1"/>
    <property type="molecule type" value="Genomic_DNA"/>
</dbReference>
<dbReference type="EMBL" id="NGPL01000009">
    <property type="protein sequence ID" value="OYS71139.1"/>
    <property type="molecule type" value="Genomic_DNA"/>
</dbReference>
<evidence type="ECO:0000313" key="51">
    <source>
        <dbReference type="Proteomes" id="UP000587270"/>
    </source>
</evidence>
<evidence type="ECO:0000313" key="28">
    <source>
        <dbReference type="EMBL" id="PWT40015.1"/>
    </source>
</evidence>
<evidence type="ECO:0000313" key="50">
    <source>
        <dbReference type="Proteomes" id="UP000510868"/>
    </source>
</evidence>
<dbReference type="OMA" id="IAYSRQF"/>
<dbReference type="EMBL" id="JAOTNP010000020">
    <property type="protein sequence ID" value="MDV8946696.1"/>
    <property type="molecule type" value="Genomic_DNA"/>
</dbReference>
<evidence type="ECO:0000313" key="40">
    <source>
        <dbReference type="Proteomes" id="UP000235484"/>
    </source>
</evidence>
<dbReference type="Proteomes" id="UP000095141">
    <property type="component" value="Unassembled WGS sequence"/>
</dbReference>
<dbReference type="Proteomes" id="UP000235484">
    <property type="component" value="Unassembled WGS sequence"/>
</dbReference>
<evidence type="ECO:0000313" key="20">
    <source>
        <dbReference type="EMBL" id="OPG89190.1"/>
    </source>
</evidence>
<evidence type="ECO:0000313" key="42">
    <source>
        <dbReference type="Proteomes" id="UP000245735"/>
    </source>
</evidence>
<name>A0A073JQQ7_LIMRT</name>
<dbReference type="EMBL" id="MIMV01000224">
    <property type="protein sequence ID" value="OTA82699.1"/>
    <property type="molecule type" value="Genomic_DNA"/>
</dbReference>
<reference evidence="23" key="13">
    <citation type="journal article" date="2018" name="BMC Genomics">
        <title>Whole genome sequencing and function prediction of 133 gut anaerobes isolated from chicken caecum in pure cultures.</title>
        <authorList>
            <person name="Medvecky M."/>
            <person name="Cejkova D."/>
            <person name="Polansky O."/>
            <person name="Karasova D."/>
            <person name="Kubasova T."/>
            <person name="Cizek A."/>
            <person name="Rychlik I."/>
        </authorList>
    </citation>
    <scope>NUCLEOTIDE SEQUENCE</scope>
    <source>
        <strain evidence="23">An71</strain>
    </source>
</reference>
<reference evidence="40" key="3">
    <citation type="submission" date="2015-10" db="EMBL/GenBank/DDBJ databases">
        <authorList>
            <person name="Crossman L.C."/>
        </authorList>
    </citation>
    <scope>NUCLEOTIDE SEQUENCE [LARGE SCALE GENOMIC DNA]</scope>
    <source>
        <strain evidence="40">20-2</strain>
    </source>
</reference>
<reference evidence="38 39" key="12">
    <citation type="submission" date="2017-09" db="EMBL/GenBank/DDBJ databases">
        <title>Tripartite evolution among Lactobacillus johnsonii, Lactobacillus taiwanensis, Lactobacillus reuteri and their rodent host.</title>
        <authorList>
            <person name="Wang T."/>
            <person name="Knowles S."/>
            <person name="Cheng C."/>
        </authorList>
    </citation>
    <scope>NUCLEOTIDE SEQUENCE [LARGE SCALE GENOMIC DNA]</scope>
    <source>
        <strain evidence="25 39">105n</strain>
        <strain evidence="24 38">114h</strain>
    </source>
</reference>
<dbReference type="EMBL" id="SRKR01000016">
    <property type="protein sequence ID" value="TGB10150.1"/>
    <property type="molecule type" value="Genomic_DNA"/>
</dbReference>
<dbReference type="Proteomes" id="UP000216681">
    <property type="component" value="Unassembled WGS sequence"/>
</dbReference>
<dbReference type="EMBL" id="QGHT01000060">
    <property type="protein sequence ID" value="PWT40015.1"/>
    <property type="molecule type" value="Genomic_DNA"/>
</dbReference>
<keyword evidence="5" id="KW-0472">Membrane</keyword>
<protein>
    <submittedName>
        <fullName evidence="8">LemA family protein</fullName>
    </submittedName>
    <submittedName>
        <fullName evidence="6">LemA protein</fullName>
    </submittedName>
    <submittedName>
        <fullName evidence="7">Membrane protein</fullName>
    </submittedName>
</protein>
<reference evidence="8" key="23">
    <citation type="submission" date="2021-10" db="EMBL/GenBank/DDBJ databases">
        <title>Evolutionary history and lifestyle of the vertebrate symbiont Limosilactobacillus reuteri.</title>
        <authorList>
            <person name="Zheng J."/>
            <person name="Li F."/>
            <person name="Gaenzle M."/>
            <person name="Walter J."/>
        </authorList>
    </citation>
    <scope>NUCLEOTIDE SEQUENCE</scope>
    <source>
        <strain evidence="8">GQ_1_3_1</strain>
    </source>
</reference>
<dbReference type="Proteomes" id="UP000460207">
    <property type="component" value="Unassembled WGS sequence"/>
</dbReference>
<evidence type="ECO:0000313" key="37">
    <source>
        <dbReference type="Proteomes" id="UP000195868"/>
    </source>
</evidence>
<dbReference type="EMBL" id="JABAFN010000040">
    <property type="protein sequence ID" value="NME22772.1"/>
    <property type="molecule type" value="Genomic_DNA"/>
</dbReference>
<sequence length="189" mass="21330">MTLIIVIVVIVLLIAIYAGLYNSLIQLRTHAQESWSQIDVQLQRRNDLIPNLISTVKGYSKYEAGTLEKVTKLRTELNSIPDSDHAKKMEVSNELTGTLRTLFAVAENYPDLKASAEYQKLMEELTNTENKIAYSRQLYNSTVAALDAKIQSFPSNIVAKIHHFQQMDYLQVPEEAKAVPKVSFDDLGD</sequence>
<reference evidence="29 50" key="22">
    <citation type="submission" date="2020-07" db="EMBL/GenBank/DDBJ databases">
        <title>Genome sequence of Lactobacillus reuteri CNEI-KCA3 isolated from the faeces of a reared-broiler chicken, South-East Nigeria, reveals presence of CRISPR arrays.</title>
        <authorList>
            <person name="Anukam K.C."/>
            <person name="Ibezim C.N."/>
            <person name="BeecK W.V."/>
            <person name="Allonsius C."/>
            <person name="Broek M.D."/>
            <person name="Tuyaerts I."/>
            <person name="Attama A."/>
            <person name="Esimone C.O."/>
            <person name="Lebeer S."/>
        </authorList>
    </citation>
    <scope>NUCLEOTIDE SEQUENCE [LARGE SCALE GENOMIC DNA]</scope>
    <source>
        <strain evidence="29 50">CNEI-KCA3</strain>
    </source>
</reference>
<evidence type="ECO:0000313" key="30">
    <source>
        <dbReference type="EMBL" id="TGB10150.1"/>
    </source>
</evidence>
<evidence type="ECO:0000313" key="33">
    <source>
        <dbReference type="Proteomes" id="UP000184174"/>
    </source>
</evidence>
<dbReference type="Proteomes" id="UP000430985">
    <property type="component" value="Unassembled WGS sequence"/>
</dbReference>
<evidence type="ECO:0000313" key="34">
    <source>
        <dbReference type="Proteomes" id="UP000189795"/>
    </source>
</evidence>
<reference evidence="17 51" key="21">
    <citation type="submission" date="2020-04" db="EMBL/GenBank/DDBJ databases">
        <authorList>
            <person name="Hitch T.C.A."/>
            <person name="Wylensek D."/>
            <person name="Clavel T."/>
        </authorList>
    </citation>
    <scope>NUCLEOTIDE SEQUENCE [LARGE SCALE GENOMIC DNA]</scope>
    <source>
        <strain evidence="17 51">WCA-386-APC-4I</strain>
    </source>
</reference>
<evidence type="ECO:0000256" key="2">
    <source>
        <dbReference type="ARBA" id="ARBA00008854"/>
    </source>
</evidence>
<dbReference type="EMBL" id="WJND01000017">
    <property type="protein sequence ID" value="MRG90085.1"/>
    <property type="molecule type" value="Genomic_DNA"/>
</dbReference>
<evidence type="ECO:0000313" key="32">
    <source>
        <dbReference type="Proteomes" id="UP000095141"/>
    </source>
</evidence>
<reference evidence="26" key="15">
    <citation type="journal article" date="2018" name="Genome Announc.">
        <title>Fifty-Six Draft Genome Sequences of 10 Lactobacillus Species from 22 Commercial Dietary Supplements.</title>
        <authorList>
            <person name="Gangiredla J."/>
            <person name="Barnaba T.J."/>
            <person name="Mammel M.K."/>
            <person name="Lacher D.W."/>
            <person name="Elkins C.A."/>
            <person name="Lampel K.A."/>
            <person name="Whitehouse C.A."/>
            <person name="Tartera C."/>
        </authorList>
    </citation>
    <scope>NUCLEOTIDE SEQUENCE</scope>
    <source>
        <strain evidence="26">DS12_10</strain>
    </source>
</reference>
<dbReference type="RefSeq" id="WP_003667234.1">
    <property type="nucleotide sequence ID" value="NZ_CABFNG010000020.1"/>
</dbReference>
<dbReference type="EMBL" id="QAZN01000023">
    <property type="protein sequence ID" value="PTV01872.1"/>
    <property type="molecule type" value="Genomic_DNA"/>
</dbReference>
<evidence type="ECO:0000313" key="13">
    <source>
        <dbReference type="EMBL" id="MRG84607.1"/>
    </source>
</evidence>
<reference evidence="7 31" key="1">
    <citation type="submission" date="2014-06" db="EMBL/GenBank/DDBJ databases">
        <title>Genetic determinant of reutericyclin biosynthesis of Lactobacillus reuteri.</title>
        <authorList>
            <person name="Lin X."/>
            <person name="Duar R."/>
            <person name="Walter J."/>
            <person name="Gaenzle M."/>
        </authorList>
    </citation>
    <scope>NUCLEOTIDE SEQUENCE [LARGE SCALE GENOMIC DNA]</scope>
    <source>
        <strain evidence="7 31">LTH2584</strain>
    </source>
</reference>
<reference evidence="38 39" key="11">
    <citation type="submission" date="2017-05" db="EMBL/GenBank/DDBJ databases">
        <authorList>
            <person name="Lin X.B."/>
            <person name="Stothard P."/>
            <person name="Tasseva G."/>
            <person name="Walter J."/>
        </authorList>
    </citation>
    <scope>NUCLEOTIDE SEQUENCE [LARGE SCALE GENOMIC DNA]</scope>
    <source>
        <strain evidence="25 39">105n</strain>
        <strain evidence="38">114h</strain>
    </source>
</reference>
<evidence type="ECO:0000313" key="27">
    <source>
        <dbReference type="EMBL" id="PWT37400.1"/>
    </source>
</evidence>
<proteinExistence type="inferred from homology"/>
<evidence type="ECO:0000313" key="49">
    <source>
        <dbReference type="Proteomes" id="UP000472879"/>
    </source>
</evidence>
<dbReference type="GO" id="GO:0016020">
    <property type="term" value="C:membrane"/>
    <property type="evidence" value="ECO:0007669"/>
    <property type="project" value="UniProtKB-SubCell"/>
</dbReference>
<organism evidence="7 31">
    <name type="scientific">Limosilactobacillus reuteri</name>
    <name type="common">Lactobacillus reuteri</name>
    <dbReference type="NCBI Taxonomy" id="1598"/>
    <lineage>
        <taxon>Bacteria</taxon>
        <taxon>Bacillati</taxon>
        <taxon>Bacillota</taxon>
        <taxon>Bacilli</taxon>
        <taxon>Lactobacillales</taxon>
        <taxon>Lactobacillaceae</taxon>
        <taxon>Limosilactobacillus</taxon>
    </lineage>
</organism>
<dbReference type="EMBL" id="LN887612">
    <property type="protein sequence ID" value="CUR41250.1"/>
    <property type="molecule type" value="Genomic_DNA"/>
</dbReference>
<reference evidence="44 45" key="20">
    <citation type="submission" date="2019-11" db="EMBL/GenBank/DDBJ databases">
        <title>Draft genome sequence of 12 host-associated Lactobacillus reuteri rodent strains.</title>
        <authorList>
            <person name="Zhang S."/>
            <person name="Ozcam M."/>
            <person name="Van Pijkeren J.P."/>
        </authorList>
    </citation>
    <scope>NUCLEOTIDE SEQUENCE [LARGE SCALE GENOMIC DNA]</scope>
    <source>
        <strain evidence="12 46">6799jm-1</strain>
        <strain evidence="16 48">CR</strain>
        <strain evidence="13 45">L1604-1</strain>
        <strain evidence="15 49">Lr4020</strain>
        <strain evidence="14 47">N4I</strain>
        <strain evidence="11 44">Rat19</strain>
    </source>
</reference>
<dbReference type="EMBL" id="WJMV01000006">
    <property type="protein sequence ID" value="MRG74735.1"/>
    <property type="molecule type" value="Genomic_DNA"/>
</dbReference>
<evidence type="ECO:0000313" key="48">
    <source>
        <dbReference type="Proteomes" id="UP000470878"/>
    </source>
</evidence>
<reference evidence="19 33" key="7">
    <citation type="submission" date="2016-10" db="EMBL/GenBank/DDBJ databases">
        <title>Genome sequence of Lactobacillus reuteri 121, a source of glucan and fructan exopolysaccharides.</title>
        <authorList>
            <person name="Gangoiti J."/>
            <person name="Lammerts Van Bueren A."/>
            <person name="Dijkhuizen L."/>
        </authorList>
    </citation>
    <scope>NUCLEOTIDE SEQUENCE [LARGE SCALE GENOMIC DNA]</scope>
    <source>
        <strain evidence="19 33">121</strain>
    </source>
</reference>
<evidence type="ECO:0000256" key="1">
    <source>
        <dbReference type="ARBA" id="ARBA00004167"/>
    </source>
</evidence>
<dbReference type="EMBL" id="JOSX01000009">
    <property type="protein sequence ID" value="KEK16227.1"/>
    <property type="molecule type" value="Genomic_DNA"/>
</dbReference>
<evidence type="ECO:0000256" key="4">
    <source>
        <dbReference type="ARBA" id="ARBA00022989"/>
    </source>
</evidence>
<dbReference type="PATRIC" id="fig|1598.90.peg.370"/>
<dbReference type="GeneID" id="77190448"/>
<evidence type="ECO:0000256" key="5">
    <source>
        <dbReference type="ARBA" id="ARBA00023136"/>
    </source>
</evidence>
<dbReference type="Gene3D" id="1.20.1440.20">
    <property type="entry name" value="LemA-like domain"/>
    <property type="match status" value="1"/>
</dbReference>
<dbReference type="Proteomes" id="UP000470878">
    <property type="component" value="Unassembled WGS sequence"/>
</dbReference>
<dbReference type="Proteomes" id="UP000452188">
    <property type="component" value="Unassembled WGS sequence"/>
</dbReference>
<comment type="similarity">
    <text evidence="2">Belongs to the LemA family.</text>
</comment>
<dbReference type="Proteomes" id="UP000297521">
    <property type="component" value="Unassembled WGS sequence"/>
</dbReference>
<evidence type="ECO:0000313" key="45">
    <source>
        <dbReference type="Proteomes" id="UP000441557"/>
    </source>
</evidence>
<dbReference type="Proteomes" id="UP000194286">
    <property type="component" value="Unassembled WGS sequence"/>
</dbReference>
<dbReference type="Proteomes" id="UP000195868">
    <property type="component" value="Unassembled WGS sequence"/>
</dbReference>
<dbReference type="Proteomes" id="UP000244083">
    <property type="component" value="Unassembled WGS sequence"/>
</dbReference>
<evidence type="ECO:0000313" key="39">
    <source>
        <dbReference type="Proteomes" id="UP000216681"/>
    </source>
</evidence>
<evidence type="ECO:0000313" key="25">
    <source>
        <dbReference type="EMBL" id="OYS93817.1"/>
    </source>
</evidence>
<dbReference type="AlphaFoldDB" id="A0A073JQQ7"/>
<dbReference type="EMBL" id="JAQTKT010000001">
    <property type="protein sequence ID" value="MDD1382607.1"/>
    <property type="molecule type" value="Genomic_DNA"/>
</dbReference>
<evidence type="ECO:0000313" key="16">
    <source>
        <dbReference type="EMBL" id="MRH80371.1"/>
    </source>
</evidence>
<gene>
    <name evidence="6" type="primary">lemA</name>
    <name evidence="20" type="ORF">B5D07_01480</name>
    <name evidence="23" type="ORF">B5G22_08985</name>
    <name evidence="18" type="ORF">BFD03_06560</name>
    <name evidence="22" type="ORF">BHL82_08260</name>
    <name evidence="21" type="ORF">BHL83_01700</name>
    <name evidence="19" type="ORF">BJI45_06715</name>
    <name evidence="24" type="ORF">CBF96_00420</name>
    <name evidence="25" type="ORF">CBG15_05855</name>
    <name evidence="26" type="ORF">DB325_09260</name>
    <name evidence="28" type="ORF">DKZ22_09725</name>
    <name evidence="27" type="ORF">DKZ35_05400</name>
    <name evidence="30" type="ORF">E5F87_08600</name>
    <name evidence="14" type="ORF">GIX76_08855</name>
    <name evidence="16" type="ORF">GIX77_06265</name>
    <name evidence="12" type="ORF">GIX79_02985</name>
    <name evidence="13" type="ORF">GIX80_09495</name>
    <name evidence="15" type="ORF">GIX81_01240</name>
    <name evidence="11" type="ORF">GIX83_09010</name>
    <name evidence="17" type="ORF">HF865_08725</name>
    <name evidence="29" type="ORF">HHK02_09390</name>
    <name evidence="8" type="ORF">LMB76_06920</name>
    <name evidence="7" type="ORF">LR3_09145</name>
    <name evidence="6" type="ORF">LRLP16767_LR202_01312</name>
    <name evidence="10" type="ORF">NX099_04630</name>
    <name evidence="9" type="ORF">PSQ53_06575</name>
</gene>
<dbReference type="PANTHER" id="PTHR34478">
    <property type="entry name" value="PROTEIN LEMA"/>
    <property type="match status" value="1"/>
</dbReference>
<dbReference type="Proteomes" id="UP000194219">
    <property type="component" value="Unassembled WGS sequence"/>
</dbReference>
<dbReference type="Proteomes" id="UP001198026">
    <property type="component" value="Unassembled WGS sequence"/>
</dbReference>
<evidence type="ECO:0000313" key="11">
    <source>
        <dbReference type="EMBL" id="MRG69955.1"/>
    </source>
</evidence>
<dbReference type="Proteomes" id="UP000441557">
    <property type="component" value="Unassembled WGS sequence"/>
</dbReference>
<keyword evidence="4" id="KW-1133">Transmembrane helix</keyword>